<accession>A0A1M5FB06</accession>
<dbReference type="STRING" id="229205.SAMN05444372_10137"/>
<dbReference type="PANTHER" id="PTHR20992:SF9">
    <property type="entry name" value="AT15442P-RELATED"/>
    <property type="match status" value="1"/>
</dbReference>
<feature type="transmembrane region" description="Helical" evidence="1">
    <location>
        <begin position="158"/>
        <end position="178"/>
    </location>
</feature>
<keyword evidence="1" id="KW-1133">Transmembrane helix</keyword>
<sequence length="435" mass="49099">MRDTVNKIIGFINLNSGEEDRHKVLENVKANISFRGSNLWILACAIVVASIGLNVNSTAVIIGAMLISPLMGPIVGAGFGLGIYDFDLLKRALKNLLIATIVGLSVSTFYFYLSPFKETQSEILSRTSPNIYDIFIAFFGGLVGVIAITRVEKGNPIPGVAIATALMPPLCTAGYGLAVGNFSYFFGAIYLYTINCVFICIATFLIVKYLKYKPVKQVDEQRAKKVKYAMTSLILVMIIPSIYFAYILIEEKKFNQKIERFITNEFTDKGYTILYKKIITNVVPKKIELVFLAKKTTDNELKILNQRLKTYGIENTQLRIRQDTTDIKKYISNQINFEKSTLNKKDVLIANLSNQIKKNSYNNAAILAEAKIIFPEIENLSISNHIFDENSNNAKVVPVMVYKSKKELSRSSQVKLILWLKQRLSKEKIEIYRQI</sequence>
<feature type="transmembrane region" description="Helical" evidence="1">
    <location>
        <begin position="184"/>
        <end position="207"/>
    </location>
</feature>
<dbReference type="OrthoDB" id="9790659at2"/>
<dbReference type="AlphaFoldDB" id="A0A1M5FB06"/>
<proteinExistence type="predicted"/>
<dbReference type="PANTHER" id="PTHR20992">
    <property type="entry name" value="AT15442P-RELATED"/>
    <property type="match status" value="1"/>
</dbReference>
<keyword evidence="1" id="KW-0812">Transmembrane</keyword>
<evidence type="ECO:0000256" key="1">
    <source>
        <dbReference type="SAM" id="Phobius"/>
    </source>
</evidence>
<dbReference type="Proteomes" id="UP000184020">
    <property type="component" value="Unassembled WGS sequence"/>
</dbReference>
<dbReference type="InterPro" id="IPR005240">
    <property type="entry name" value="DUF389"/>
</dbReference>
<feature type="transmembrane region" description="Helical" evidence="1">
    <location>
        <begin position="61"/>
        <end position="84"/>
    </location>
</feature>
<reference evidence="3" key="1">
    <citation type="submission" date="2016-11" db="EMBL/GenBank/DDBJ databases">
        <authorList>
            <person name="Varghese N."/>
            <person name="Submissions S."/>
        </authorList>
    </citation>
    <scope>NUCLEOTIDE SEQUENCE [LARGE SCALE GENOMIC DNA]</scope>
    <source>
        <strain evidence="3">DSM 17659</strain>
    </source>
</reference>
<dbReference type="EMBL" id="FQWF01000001">
    <property type="protein sequence ID" value="SHF88588.1"/>
    <property type="molecule type" value="Genomic_DNA"/>
</dbReference>
<feature type="transmembrane region" description="Helical" evidence="1">
    <location>
        <begin position="96"/>
        <end position="114"/>
    </location>
</feature>
<organism evidence="2 3">
    <name type="scientific">Flavobacterium micromati</name>
    <dbReference type="NCBI Taxonomy" id="229205"/>
    <lineage>
        <taxon>Bacteria</taxon>
        <taxon>Pseudomonadati</taxon>
        <taxon>Bacteroidota</taxon>
        <taxon>Flavobacteriia</taxon>
        <taxon>Flavobacteriales</taxon>
        <taxon>Flavobacteriaceae</taxon>
        <taxon>Flavobacterium</taxon>
    </lineage>
</organism>
<keyword evidence="1" id="KW-0472">Membrane</keyword>
<keyword evidence="3" id="KW-1185">Reference proteome</keyword>
<feature type="transmembrane region" description="Helical" evidence="1">
    <location>
        <begin position="134"/>
        <end position="151"/>
    </location>
</feature>
<feature type="transmembrane region" description="Helical" evidence="1">
    <location>
        <begin position="39"/>
        <end position="55"/>
    </location>
</feature>
<evidence type="ECO:0000313" key="3">
    <source>
        <dbReference type="Proteomes" id="UP000184020"/>
    </source>
</evidence>
<feature type="transmembrane region" description="Helical" evidence="1">
    <location>
        <begin position="228"/>
        <end position="249"/>
    </location>
</feature>
<evidence type="ECO:0000313" key="2">
    <source>
        <dbReference type="EMBL" id="SHF88588.1"/>
    </source>
</evidence>
<gene>
    <name evidence="2" type="ORF">SAMN05444372_10137</name>
</gene>
<name>A0A1M5FB06_9FLAO</name>
<dbReference type="Pfam" id="PF04087">
    <property type="entry name" value="DUF389"/>
    <property type="match status" value="1"/>
</dbReference>
<dbReference type="NCBIfam" id="TIGR00341">
    <property type="entry name" value="TIGR00341 family protein"/>
    <property type="match status" value="1"/>
</dbReference>
<protein>
    <submittedName>
        <fullName evidence="2">TIGR00341 family protein</fullName>
    </submittedName>
</protein>
<dbReference type="RefSeq" id="WP_073016046.1">
    <property type="nucleotide sequence ID" value="NZ_FQWF01000001.1"/>
</dbReference>